<dbReference type="Proteomes" id="UP001321760">
    <property type="component" value="Unassembled WGS sequence"/>
</dbReference>
<feature type="region of interest" description="Disordered" evidence="1">
    <location>
        <begin position="165"/>
        <end position="186"/>
    </location>
</feature>
<sequence>MNHIRRMGTQRDAGELGDQRDAVAGPLPSRWTFLRSTDTFDKVPATNGVIATPQPLSQRSPSVLFVPSMDFFETFRSAGLRGTRTVYPIAFSPSPVSPSASSMARAPRFSPVMLCSLHCRRSERIVHFREAYVCADYCALTMPVLTGARRLELKGLSGGLSGVYRDDPSNPHIPRSLEREPTATLPGTQRSSEWLTHLSTSHGADTAPQILEQACTATKQIASNQRWTIAALSSTAVLPPRGRPHQSWRRWRHLHGLHVLGPLVDFKVGAPLRVGRRRSSYFGLSAIIADEKPVPGLTGHAFWRSLDSAALLRKSSLPMCCV</sequence>
<proteinExistence type="predicted"/>
<comment type="caution">
    <text evidence="2">The sequence shown here is derived from an EMBL/GenBank/DDBJ whole genome shotgun (WGS) entry which is preliminary data.</text>
</comment>
<gene>
    <name evidence="2" type="ORF">QBC34DRAFT_179215</name>
</gene>
<evidence type="ECO:0000313" key="3">
    <source>
        <dbReference type="Proteomes" id="UP001321760"/>
    </source>
</evidence>
<protein>
    <submittedName>
        <fullName evidence="2">Uncharacterized protein</fullName>
    </submittedName>
</protein>
<dbReference type="AlphaFoldDB" id="A0AAV9G8B3"/>
<name>A0AAV9G8B3_9PEZI</name>
<reference evidence="2" key="2">
    <citation type="submission" date="2023-05" db="EMBL/GenBank/DDBJ databases">
        <authorList>
            <consortium name="Lawrence Berkeley National Laboratory"/>
            <person name="Steindorff A."/>
            <person name="Hensen N."/>
            <person name="Bonometti L."/>
            <person name="Westerberg I."/>
            <person name="Brannstrom I.O."/>
            <person name="Guillou S."/>
            <person name="Cros-Aarteil S."/>
            <person name="Calhoun S."/>
            <person name="Haridas S."/>
            <person name="Kuo A."/>
            <person name="Mondo S."/>
            <person name="Pangilinan J."/>
            <person name="Riley R."/>
            <person name="Labutti K."/>
            <person name="Andreopoulos B."/>
            <person name="Lipzen A."/>
            <person name="Chen C."/>
            <person name="Yanf M."/>
            <person name="Daum C."/>
            <person name="Ng V."/>
            <person name="Clum A."/>
            <person name="Ohm R."/>
            <person name="Martin F."/>
            <person name="Silar P."/>
            <person name="Natvig D."/>
            <person name="Lalanne C."/>
            <person name="Gautier V."/>
            <person name="Ament-Velasquez S.L."/>
            <person name="Kruys A."/>
            <person name="Hutchinson M.I."/>
            <person name="Powell A.J."/>
            <person name="Barry K."/>
            <person name="Miller A.N."/>
            <person name="Grigoriev I.V."/>
            <person name="Debuchy R."/>
            <person name="Gladieux P."/>
            <person name="Thoren M.H."/>
            <person name="Johannesson H."/>
        </authorList>
    </citation>
    <scope>NUCLEOTIDE SEQUENCE</scope>
    <source>
        <strain evidence="2">PSN243</strain>
    </source>
</reference>
<reference evidence="2" key="1">
    <citation type="journal article" date="2023" name="Mol. Phylogenet. Evol.">
        <title>Genome-scale phylogeny and comparative genomics of the fungal order Sordariales.</title>
        <authorList>
            <person name="Hensen N."/>
            <person name="Bonometti L."/>
            <person name="Westerberg I."/>
            <person name="Brannstrom I.O."/>
            <person name="Guillou S."/>
            <person name="Cros-Aarteil S."/>
            <person name="Calhoun S."/>
            <person name="Haridas S."/>
            <person name="Kuo A."/>
            <person name="Mondo S."/>
            <person name="Pangilinan J."/>
            <person name="Riley R."/>
            <person name="LaButti K."/>
            <person name="Andreopoulos B."/>
            <person name="Lipzen A."/>
            <person name="Chen C."/>
            <person name="Yan M."/>
            <person name="Daum C."/>
            <person name="Ng V."/>
            <person name="Clum A."/>
            <person name="Steindorff A."/>
            <person name="Ohm R.A."/>
            <person name="Martin F."/>
            <person name="Silar P."/>
            <person name="Natvig D.O."/>
            <person name="Lalanne C."/>
            <person name="Gautier V."/>
            <person name="Ament-Velasquez S.L."/>
            <person name="Kruys A."/>
            <person name="Hutchinson M.I."/>
            <person name="Powell A.J."/>
            <person name="Barry K."/>
            <person name="Miller A.N."/>
            <person name="Grigoriev I.V."/>
            <person name="Debuchy R."/>
            <person name="Gladieux P."/>
            <person name="Hiltunen Thoren M."/>
            <person name="Johannesson H."/>
        </authorList>
    </citation>
    <scope>NUCLEOTIDE SEQUENCE</scope>
    <source>
        <strain evidence="2">PSN243</strain>
    </source>
</reference>
<organism evidence="2 3">
    <name type="scientific">Podospora aff. communis PSN243</name>
    <dbReference type="NCBI Taxonomy" id="3040156"/>
    <lineage>
        <taxon>Eukaryota</taxon>
        <taxon>Fungi</taxon>
        <taxon>Dikarya</taxon>
        <taxon>Ascomycota</taxon>
        <taxon>Pezizomycotina</taxon>
        <taxon>Sordariomycetes</taxon>
        <taxon>Sordariomycetidae</taxon>
        <taxon>Sordariales</taxon>
        <taxon>Podosporaceae</taxon>
        <taxon>Podospora</taxon>
    </lineage>
</organism>
<feature type="compositionally biased region" description="Basic and acidic residues" evidence="1">
    <location>
        <begin position="12"/>
        <end position="21"/>
    </location>
</feature>
<feature type="compositionally biased region" description="Basic and acidic residues" evidence="1">
    <location>
        <begin position="165"/>
        <end position="181"/>
    </location>
</feature>
<evidence type="ECO:0000313" key="2">
    <source>
        <dbReference type="EMBL" id="KAK4444836.1"/>
    </source>
</evidence>
<accession>A0AAV9G8B3</accession>
<keyword evidence="3" id="KW-1185">Reference proteome</keyword>
<evidence type="ECO:0000256" key="1">
    <source>
        <dbReference type="SAM" id="MobiDB-lite"/>
    </source>
</evidence>
<dbReference type="EMBL" id="MU865972">
    <property type="protein sequence ID" value="KAK4444836.1"/>
    <property type="molecule type" value="Genomic_DNA"/>
</dbReference>
<feature type="region of interest" description="Disordered" evidence="1">
    <location>
        <begin position="1"/>
        <end position="21"/>
    </location>
</feature>